<keyword evidence="3" id="KW-1003">Cell membrane</keyword>
<organism evidence="9 10">
    <name type="scientific">Nibricoccus aquaticus</name>
    <dbReference type="NCBI Taxonomy" id="2576891"/>
    <lineage>
        <taxon>Bacteria</taxon>
        <taxon>Pseudomonadati</taxon>
        <taxon>Verrucomicrobiota</taxon>
        <taxon>Opitutia</taxon>
        <taxon>Opitutales</taxon>
        <taxon>Opitutaceae</taxon>
        <taxon>Nibricoccus</taxon>
    </lineage>
</organism>
<dbReference type="Gene3D" id="1.20.1720.10">
    <property type="entry name" value="Multidrug resistance protein D"/>
    <property type="match status" value="1"/>
</dbReference>
<dbReference type="OrthoDB" id="102502at2"/>
<feature type="transmembrane region" description="Helical" evidence="7">
    <location>
        <begin position="411"/>
        <end position="430"/>
    </location>
</feature>
<feature type="transmembrane region" description="Helical" evidence="7">
    <location>
        <begin position="85"/>
        <end position="105"/>
    </location>
</feature>
<dbReference type="KEGG" id="vbh:CMV30_16085"/>
<feature type="transmembrane region" description="Helical" evidence="7">
    <location>
        <begin position="363"/>
        <end position="390"/>
    </location>
</feature>
<dbReference type="PROSITE" id="PS50850">
    <property type="entry name" value="MFS"/>
    <property type="match status" value="1"/>
</dbReference>
<feature type="transmembrane region" description="Helical" evidence="7">
    <location>
        <begin position="338"/>
        <end position="357"/>
    </location>
</feature>
<dbReference type="SUPFAM" id="SSF103473">
    <property type="entry name" value="MFS general substrate transporter"/>
    <property type="match status" value="1"/>
</dbReference>
<dbReference type="GO" id="GO:0005886">
    <property type="term" value="C:plasma membrane"/>
    <property type="evidence" value="ECO:0007669"/>
    <property type="project" value="UniProtKB-SubCell"/>
</dbReference>
<protein>
    <submittedName>
        <fullName evidence="9">MFS transporter</fullName>
    </submittedName>
</protein>
<keyword evidence="6 7" id="KW-0472">Membrane</keyword>
<evidence type="ECO:0000256" key="1">
    <source>
        <dbReference type="ARBA" id="ARBA00004651"/>
    </source>
</evidence>
<dbReference type="PANTHER" id="PTHR42718:SF46">
    <property type="entry name" value="BLR6921 PROTEIN"/>
    <property type="match status" value="1"/>
</dbReference>
<dbReference type="CDD" id="cd17503">
    <property type="entry name" value="MFS_LmrB_MDR_like"/>
    <property type="match status" value="1"/>
</dbReference>
<dbReference type="GO" id="GO:0022857">
    <property type="term" value="F:transmembrane transporter activity"/>
    <property type="evidence" value="ECO:0007669"/>
    <property type="project" value="InterPro"/>
</dbReference>
<keyword evidence="4 7" id="KW-0812">Transmembrane</keyword>
<feature type="transmembrane region" description="Helical" evidence="7">
    <location>
        <begin position="234"/>
        <end position="254"/>
    </location>
</feature>
<feature type="transmembrane region" description="Helical" evidence="7">
    <location>
        <begin position="111"/>
        <end position="132"/>
    </location>
</feature>
<evidence type="ECO:0000313" key="9">
    <source>
        <dbReference type="EMBL" id="ATC66198.1"/>
    </source>
</evidence>
<feature type="transmembrane region" description="Helical" evidence="7">
    <location>
        <begin position="275"/>
        <end position="298"/>
    </location>
</feature>
<evidence type="ECO:0000256" key="4">
    <source>
        <dbReference type="ARBA" id="ARBA00022692"/>
    </source>
</evidence>
<comment type="subcellular location">
    <subcellularLocation>
        <location evidence="1">Cell membrane</location>
        <topology evidence="1">Multi-pass membrane protein</topology>
    </subcellularLocation>
</comment>
<dbReference type="AlphaFoldDB" id="A0A290QL99"/>
<keyword evidence="2" id="KW-0813">Transport</keyword>
<dbReference type="Proteomes" id="UP000217265">
    <property type="component" value="Chromosome"/>
</dbReference>
<sequence>MSATAANVPPFRAFSNKLVLPWLVAVALFMENLDATIINTAVPTMSASLGVEPLSLKAVLTSYTLSLAVFIPISGWLADRFGTKRIFMIAVALFTLGSLLCGLSVNIHMLVAARVLQGIGGAMMTPVGRLALLRSFPRSEMLTAMNYVVIPALIGPLLGPFVGGLIVHVVSWRVIFFVNIPFGLLGLWLTRKHMPDFRDEHVAPLDRTGFILFGTGIALLSYVLEIFGEHTWPVTPLSLLALLSVALLTAYGWHARRDPAPVLQLRLFKTRTFRISVVGGFVTRLGIGGMPFLLPLLYQIGLGYAPWQAGLLTMPSAAAAIVMKLASRRVLARFGYRTVLAANTILLGLNMMVFSFITADTPVVLILLLSFMQGFFASLQFTSMNSLVYADIDDRDTSKAGSIASTAQQMSLSFGVATASLVAAWFLGHVDKTDTLRFVAGLHHAFLVLGSLTIISSLVFRGLRPEDGVAISKHAHAPVRAATTVTEEAVD</sequence>
<dbReference type="NCBIfam" id="TIGR00711">
    <property type="entry name" value="efflux_EmrB"/>
    <property type="match status" value="1"/>
</dbReference>
<dbReference type="PRINTS" id="PR01036">
    <property type="entry name" value="TCRTETB"/>
</dbReference>
<feature type="transmembrane region" description="Helical" evidence="7">
    <location>
        <begin position="144"/>
        <end position="166"/>
    </location>
</feature>
<evidence type="ECO:0000256" key="3">
    <source>
        <dbReference type="ARBA" id="ARBA00022475"/>
    </source>
</evidence>
<dbReference type="RefSeq" id="WP_096057825.1">
    <property type="nucleotide sequence ID" value="NZ_CP023344.1"/>
</dbReference>
<proteinExistence type="predicted"/>
<dbReference type="InterPro" id="IPR036259">
    <property type="entry name" value="MFS_trans_sf"/>
</dbReference>
<feature type="transmembrane region" description="Helical" evidence="7">
    <location>
        <begin position="172"/>
        <end position="189"/>
    </location>
</feature>
<dbReference type="Gene3D" id="1.20.1250.20">
    <property type="entry name" value="MFS general substrate transporter like domains"/>
    <property type="match status" value="1"/>
</dbReference>
<feature type="transmembrane region" description="Helical" evidence="7">
    <location>
        <begin position="59"/>
        <end position="78"/>
    </location>
</feature>
<reference evidence="9 10" key="1">
    <citation type="submission" date="2017-09" db="EMBL/GenBank/DDBJ databases">
        <title>Complete genome sequence of Verrucomicrobial strain HZ-65, isolated from freshwater.</title>
        <authorList>
            <person name="Choi A."/>
        </authorList>
    </citation>
    <scope>NUCLEOTIDE SEQUENCE [LARGE SCALE GENOMIC DNA]</scope>
    <source>
        <strain evidence="9 10">HZ-65</strain>
    </source>
</reference>
<keyword evidence="5 7" id="KW-1133">Transmembrane helix</keyword>
<dbReference type="Pfam" id="PF07690">
    <property type="entry name" value="MFS_1"/>
    <property type="match status" value="1"/>
</dbReference>
<evidence type="ECO:0000313" key="10">
    <source>
        <dbReference type="Proteomes" id="UP000217265"/>
    </source>
</evidence>
<evidence type="ECO:0000256" key="2">
    <source>
        <dbReference type="ARBA" id="ARBA00022448"/>
    </source>
</evidence>
<accession>A0A290QL99</accession>
<evidence type="ECO:0000256" key="7">
    <source>
        <dbReference type="SAM" id="Phobius"/>
    </source>
</evidence>
<dbReference type="InterPro" id="IPR020846">
    <property type="entry name" value="MFS_dom"/>
</dbReference>
<evidence type="ECO:0000256" key="6">
    <source>
        <dbReference type="ARBA" id="ARBA00023136"/>
    </source>
</evidence>
<keyword evidence="10" id="KW-1185">Reference proteome</keyword>
<evidence type="ECO:0000256" key="5">
    <source>
        <dbReference type="ARBA" id="ARBA00022989"/>
    </source>
</evidence>
<dbReference type="InterPro" id="IPR011701">
    <property type="entry name" value="MFS"/>
</dbReference>
<feature type="domain" description="Major facilitator superfamily (MFS) profile" evidence="8">
    <location>
        <begin position="20"/>
        <end position="468"/>
    </location>
</feature>
<gene>
    <name evidence="9" type="ORF">CMV30_16085</name>
</gene>
<name>A0A290QL99_9BACT</name>
<feature type="transmembrane region" description="Helical" evidence="7">
    <location>
        <begin position="210"/>
        <end position="228"/>
    </location>
</feature>
<evidence type="ECO:0000259" key="8">
    <source>
        <dbReference type="PROSITE" id="PS50850"/>
    </source>
</evidence>
<feature type="transmembrane region" description="Helical" evidence="7">
    <location>
        <begin position="442"/>
        <end position="463"/>
    </location>
</feature>
<dbReference type="EMBL" id="CP023344">
    <property type="protein sequence ID" value="ATC66198.1"/>
    <property type="molecule type" value="Genomic_DNA"/>
</dbReference>
<feature type="transmembrane region" description="Helical" evidence="7">
    <location>
        <begin position="304"/>
        <end position="326"/>
    </location>
</feature>
<dbReference type="InterPro" id="IPR004638">
    <property type="entry name" value="EmrB-like"/>
</dbReference>
<dbReference type="PANTHER" id="PTHR42718">
    <property type="entry name" value="MAJOR FACILITATOR SUPERFAMILY MULTIDRUG TRANSPORTER MFSC"/>
    <property type="match status" value="1"/>
</dbReference>